<evidence type="ECO:0000256" key="1">
    <source>
        <dbReference type="SAM" id="Coils"/>
    </source>
</evidence>
<dbReference type="HOGENOM" id="CLU_127480_0_0_6"/>
<dbReference type="RefSeq" id="WP_004779311.1">
    <property type="nucleotide sequence ID" value="NZ_KB849387.1"/>
</dbReference>
<dbReference type="NCBIfam" id="NF038291">
    <property type="entry name" value="rep_pAB02_ORF2"/>
    <property type="match status" value="1"/>
</dbReference>
<dbReference type="eggNOG" id="ENOG5031R0E">
    <property type="taxonomic scope" value="Bacteria"/>
</dbReference>
<gene>
    <name evidence="2" type="ORF">F969_00107</name>
</gene>
<protein>
    <submittedName>
        <fullName evidence="2">Uncharacterized protein</fullName>
    </submittedName>
</protein>
<proteinExistence type="predicted"/>
<evidence type="ECO:0000313" key="3">
    <source>
        <dbReference type="Proteomes" id="UP000013070"/>
    </source>
</evidence>
<keyword evidence="3" id="KW-1185">Reference proteome</keyword>
<feature type="coiled-coil region" evidence="1">
    <location>
        <begin position="64"/>
        <end position="98"/>
    </location>
</feature>
<evidence type="ECO:0000313" key="2">
    <source>
        <dbReference type="EMBL" id="ENV00894.1"/>
    </source>
</evidence>
<dbReference type="PATRIC" id="fig|1217710.3.peg.93"/>
<sequence length="195" mass="21866">MAKLSLSEVSKQFNVDRSTIYRAVRNGRLSRSSDGQFDIAEIIRCFGEPEQVSQPNESAKQGSDAATQKLISHLENEVKKYQEREERLMQQIDRMQTLIELKSVAPSTATPHPDTTACDTQTLQREKTYQDTENKQNLYKNVAKSVAPSTAMPHPNATACDTLTLQRATLQNVAVPQPKKRGLFGRVLNAVFNDE</sequence>
<dbReference type="InterPro" id="IPR047783">
    <property type="entry name" value="ORF2/OrfX-like"/>
</dbReference>
<dbReference type="AlphaFoldDB" id="N8WVI3"/>
<dbReference type="Proteomes" id="UP000013070">
    <property type="component" value="Unassembled WGS sequence"/>
</dbReference>
<keyword evidence="1" id="KW-0175">Coiled coil</keyword>
<dbReference type="EMBL" id="APPE01000011">
    <property type="protein sequence ID" value="ENV00894.1"/>
    <property type="molecule type" value="Genomic_DNA"/>
</dbReference>
<comment type="caution">
    <text evidence="2">The sequence shown here is derived from an EMBL/GenBank/DDBJ whole genome shotgun (WGS) entry which is preliminary data.</text>
</comment>
<name>N8WVI3_9GAMM</name>
<organism evidence="2 3">
    <name type="scientific">Acinetobacter variabilis</name>
    <dbReference type="NCBI Taxonomy" id="70346"/>
    <lineage>
        <taxon>Bacteria</taxon>
        <taxon>Pseudomonadati</taxon>
        <taxon>Pseudomonadota</taxon>
        <taxon>Gammaproteobacteria</taxon>
        <taxon>Moraxellales</taxon>
        <taxon>Moraxellaceae</taxon>
        <taxon>Acinetobacter</taxon>
    </lineage>
</organism>
<accession>N8WVI3</accession>
<reference evidence="2 3" key="1">
    <citation type="submission" date="2013-02" db="EMBL/GenBank/DDBJ databases">
        <title>The Genome Sequence of Acinetobacter sp. NIPH 899.</title>
        <authorList>
            <consortium name="The Broad Institute Genome Sequencing Platform"/>
            <consortium name="The Broad Institute Genome Sequencing Center for Infectious Disease"/>
            <person name="Cerqueira G."/>
            <person name="Feldgarden M."/>
            <person name="Courvalin P."/>
            <person name="Perichon B."/>
            <person name="Grillot-Courvalin C."/>
            <person name="Clermont D."/>
            <person name="Rocha E."/>
            <person name="Yoon E.-J."/>
            <person name="Nemec A."/>
            <person name="Walker B."/>
            <person name="Young S.K."/>
            <person name="Zeng Q."/>
            <person name="Gargeya S."/>
            <person name="Fitzgerald M."/>
            <person name="Haas B."/>
            <person name="Abouelleil A."/>
            <person name="Alvarado L."/>
            <person name="Arachchi H.M."/>
            <person name="Berlin A.M."/>
            <person name="Chapman S.B."/>
            <person name="Dewar J."/>
            <person name="Goldberg J."/>
            <person name="Griggs A."/>
            <person name="Gujja S."/>
            <person name="Hansen M."/>
            <person name="Howarth C."/>
            <person name="Imamovic A."/>
            <person name="Larimer J."/>
            <person name="McCowan C."/>
            <person name="Murphy C."/>
            <person name="Neiman D."/>
            <person name="Pearson M."/>
            <person name="Priest M."/>
            <person name="Roberts A."/>
            <person name="Saif S."/>
            <person name="Shea T."/>
            <person name="Sisk P."/>
            <person name="Sykes S."/>
            <person name="Wortman J."/>
            <person name="Nusbaum C."/>
            <person name="Birren B."/>
        </authorList>
    </citation>
    <scope>NUCLEOTIDE SEQUENCE [LARGE SCALE GENOMIC DNA]</scope>
    <source>
        <strain evidence="2 3">NIPH 899</strain>
    </source>
</reference>